<reference evidence="6 7" key="1">
    <citation type="submission" date="2017-04" db="EMBL/GenBank/DDBJ databases">
        <authorList>
            <person name="Afonso C.L."/>
            <person name="Miller P.J."/>
            <person name="Scott M.A."/>
            <person name="Spackman E."/>
            <person name="Goraichik I."/>
            <person name="Dimitrov K.M."/>
            <person name="Suarez D.L."/>
            <person name="Swayne D.E."/>
        </authorList>
    </citation>
    <scope>NUCLEOTIDE SEQUENCE [LARGE SCALE GENOMIC DNA]</scope>
    <source>
        <strain evidence="6 7">DSM 5090</strain>
    </source>
</reference>
<proteinExistence type="inferred from homology"/>
<evidence type="ECO:0000259" key="5">
    <source>
        <dbReference type="PROSITE" id="PS51935"/>
    </source>
</evidence>
<dbReference type="Gene3D" id="1.10.101.10">
    <property type="entry name" value="PGBD-like superfamily/PGBD"/>
    <property type="match status" value="1"/>
</dbReference>
<evidence type="ECO:0000256" key="4">
    <source>
        <dbReference type="ARBA" id="ARBA00022807"/>
    </source>
</evidence>
<dbReference type="SUPFAM" id="SSF54001">
    <property type="entry name" value="Cysteine proteinases"/>
    <property type="match status" value="1"/>
</dbReference>
<dbReference type="InterPro" id="IPR038765">
    <property type="entry name" value="Papain-like_cys_pep_sf"/>
</dbReference>
<keyword evidence="2" id="KW-0645">Protease</keyword>
<evidence type="ECO:0000256" key="2">
    <source>
        <dbReference type="ARBA" id="ARBA00022670"/>
    </source>
</evidence>
<dbReference type="Pfam" id="PF01471">
    <property type="entry name" value="PG_binding_1"/>
    <property type="match status" value="1"/>
</dbReference>
<gene>
    <name evidence="6" type="ORF">SAMN04488500_10327</name>
</gene>
<evidence type="ECO:0000313" key="7">
    <source>
        <dbReference type="Proteomes" id="UP000192738"/>
    </source>
</evidence>
<dbReference type="PROSITE" id="PS51935">
    <property type="entry name" value="NLPC_P60"/>
    <property type="match status" value="1"/>
</dbReference>
<dbReference type="EMBL" id="FWXI01000003">
    <property type="protein sequence ID" value="SMC43921.1"/>
    <property type="molecule type" value="Genomic_DNA"/>
</dbReference>
<dbReference type="Proteomes" id="UP000192738">
    <property type="component" value="Unassembled WGS sequence"/>
</dbReference>
<dbReference type="InterPro" id="IPR051202">
    <property type="entry name" value="Peptidase_C40"/>
</dbReference>
<dbReference type="GO" id="GO:0008234">
    <property type="term" value="F:cysteine-type peptidase activity"/>
    <property type="evidence" value="ECO:0007669"/>
    <property type="project" value="UniProtKB-KW"/>
</dbReference>
<dbReference type="AlphaFoldDB" id="A0A1W1Z717"/>
<dbReference type="InterPro" id="IPR002477">
    <property type="entry name" value="Peptidoglycan-bd-like"/>
</dbReference>
<dbReference type="InterPro" id="IPR036365">
    <property type="entry name" value="PGBD-like_sf"/>
</dbReference>
<dbReference type="GO" id="GO:0006508">
    <property type="term" value="P:proteolysis"/>
    <property type="evidence" value="ECO:0007669"/>
    <property type="project" value="UniProtKB-KW"/>
</dbReference>
<dbReference type="SUPFAM" id="SSF47090">
    <property type="entry name" value="PGBD-like"/>
    <property type="match status" value="1"/>
</dbReference>
<evidence type="ECO:0000256" key="1">
    <source>
        <dbReference type="ARBA" id="ARBA00007074"/>
    </source>
</evidence>
<sequence>MTLGPLNTPNPGQVRRTLSFGVKRSSAGLSLALTRQLTPEATRGGSNLIKGSWKKAAKKALLVVLTSGLLMGSAEAAALRWGDSGSDVVLLQERLQSLGYSVGGADGAFGSQTEAAVKAIQADRGLEADGIVGEATWSALRLPGTPVSRGRGDSIAVSRILATAKRQQGVPYLWGGTTPNGFDCSGFTQYVFGLNGISLPRTADVQFGVGLPVTRSQLQPGDLVFFSTYEPGPSHNGIYLGDGKFISASSSRGIAIDRLDSSYWGPRYIGARRVLR</sequence>
<dbReference type="InterPro" id="IPR000064">
    <property type="entry name" value="NLP_P60_dom"/>
</dbReference>
<comment type="similarity">
    <text evidence="1">Belongs to the peptidase C40 family.</text>
</comment>
<name>A0A1W1Z717_9FIRM</name>
<evidence type="ECO:0000256" key="3">
    <source>
        <dbReference type="ARBA" id="ARBA00022801"/>
    </source>
</evidence>
<dbReference type="PANTHER" id="PTHR47053">
    <property type="entry name" value="MUREIN DD-ENDOPEPTIDASE MEPH-RELATED"/>
    <property type="match status" value="1"/>
</dbReference>
<keyword evidence="4" id="KW-0788">Thiol protease</keyword>
<dbReference type="STRING" id="112901.SAMN04488500_10327"/>
<dbReference type="Gene3D" id="3.90.1720.10">
    <property type="entry name" value="endopeptidase domain like (from Nostoc punctiforme)"/>
    <property type="match status" value="1"/>
</dbReference>
<keyword evidence="7" id="KW-1185">Reference proteome</keyword>
<keyword evidence="3 6" id="KW-0378">Hydrolase</keyword>
<dbReference type="PANTHER" id="PTHR47053:SF1">
    <property type="entry name" value="MUREIN DD-ENDOPEPTIDASE MEPH-RELATED"/>
    <property type="match status" value="1"/>
</dbReference>
<evidence type="ECO:0000313" key="6">
    <source>
        <dbReference type="EMBL" id="SMC43921.1"/>
    </source>
</evidence>
<feature type="domain" description="NlpC/P60" evidence="5">
    <location>
        <begin position="154"/>
        <end position="275"/>
    </location>
</feature>
<dbReference type="Pfam" id="PF00877">
    <property type="entry name" value="NLPC_P60"/>
    <property type="match status" value="1"/>
</dbReference>
<accession>A0A1W1Z717</accession>
<protein>
    <submittedName>
        <fullName evidence="6">Cell wall-associated hydrolase, NlpC family</fullName>
    </submittedName>
</protein>
<organism evidence="6 7">
    <name type="scientific">Sporomusa malonica</name>
    <dbReference type="NCBI Taxonomy" id="112901"/>
    <lineage>
        <taxon>Bacteria</taxon>
        <taxon>Bacillati</taxon>
        <taxon>Bacillota</taxon>
        <taxon>Negativicutes</taxon>
        <taxon>Selenomonadales</taxon>
        <taxon>Sporomusaceae</taxon>
        <taxon>Sporomusa</taxon>
    </lineage>
</organism>
<dbReference type="InterPro" id="IPR036366">
    <property type="entry name" value="PGBDSf"/>
</dbReference>